<accession>A0A0D8X9B9</accession>
<evidence type="ECO:0000313" key="3">
    <source>
        <dbReference type="Proteomes" id="UP000053766"/>
    </source>
</evidence>
<evidence type="ECO:0000313" key="2">
    <source>
        <dbReference type="EMBL" id="KJH40357.1"/>
    </source>
</evidence>
<reference evidence="3" key="2">
    <citation type="journal article" date="2016" name="Sci. Rep.">
        <title>Dictyocaulus viviparus genome, variome and transcriptome elucidate lungworm biology and support future intervention.</title>
        <authorList>
            <person name="McNulty S.N."/>
            <person name="Strube C."/>
            <person name="Rosa B.A."/>
            <person name="Martin J.C."/>
            <person name="Tyagi R."/>
            <person name="Choi Y.J."/>
            <person name="Wang Q."/>
            <person name="Hallsworth Pepin K."/>
            <person name="Zhang X."/>
            <person name="Ozersky P."/>
            <person name="Wilson R.K."/>
            <person name="Sternberg P.W."/>
            <person name="Gasser R.B."/>
            <person name="Mitreva M."/>
        </authorList>
    </citation>
    <scope>NUCLEOTIDE SEQUENCE [LARGE SCALE GENOMIC DNA]</scope>
    <source>
        <strain evidence="3">HannoverDv2000</strain>
    </source>
</reference>
<proteinExistence type="predicted"/>
<protein>
    <submittedName>
        <fullName evidence="2">Uncharacterized protein</fullName>
    </submittedName>
</protein>
<feature type="transmembrane region" description="Helical" evidence="1">
    <location>
        <begin position="410"/>
        <end position="441"/>
    </location>
</feature>
<reference evidence="2 3" key="1">
    <citation type="submission" date="2013-11" db="EMBL/GenBank/DDBJ databases">
        <title>Draft genome of the bovine lungworm Dictyocaulus viviparus.</title>
        <authorList>
            <person name="Mitreva M."/>
        </authorList>
    </citation>
    <scope>NUCLEOTIDE SEQUENCE [LARGE SCALE GENOMIC DNA]</scope>
    <source>
        <strain evidence="2 3">HannoverDv2000</strain>
    </source>
</reference>
<keyword evidence="1" id="KW-1133">Transmembrane helix</keyword>
<gene>
    <name evidence="2" type="ORF">DICVIV_13698</name>
</gene>
<evidence type="ECO:0000256" key="1">
    <source>
        <dbReference type="SAM" id="Phobius"/>
    </source>
</evidence>
<dbReference type="Proteomes" id="UP000053766">
    <property type="component" value="Unassembled WGS sequence"/>
</dbReference>
<keyword evidence="1" id="KW-0472">Membrane</keyword>
<sequence length="442" mass="49759">MMPLNQQVASTNAYHQIMDYLSSKDPTEQYINRKNKELTSKAYNTLFFTRAGISKGYAEFLRDYFFVIQQELASSPQPLNNYFISYSSLRLSPQVIGGRIFCTNGIYHTPKYAFLKINTKEGVGIYGIQNNDPSDPNYLGPKLYLTNSSSDKPANELLFNNSTTNDSVYNVIINHAMALKNSLRVGSIFQLHAINSFSRMTEKINGDLRPVKINLRVVGISRGSKDPRAYISYDNSNQILGKNEKTKNNDGSHYCFNGFYAPSTDKMRFLNNSISSFSPSGLYPATQDFDHGFRNLLSTAIKQGKDLYVIINALQEEPLDSNKDNDYVQKLKKYYGVPFILIWKDISSTANDFRAFDTVSRVTITLLVFSISIIFVMGFFITVLISILSMNSLSNVGVHLRVFGYSCRQILFSMLSIYLPAFLIGTAVSCPITVIVGSVFCK</sequence>
<organism evidence="2 3">
    <name type="scientific">Dictyocaulus viviparus</name>
    <name type="common">Bovine lungworm</name>
    <dbReference type="NCBI Taxonomy" id="29172"/>
    <lineage>
        <taxon>Eukaryota</taxon>
        <taxon>Metazoa</taxon>
        <taxon>Ecdysozoa</taxon>
        <taxon>Nematoda</taxon>
        <taxon>Chromadorea</taxon>
        <taxon>Rhabditida</taxon>
        <taxon>Rhabditina</taxon>
        <taxon>Rhabditomorpha</taxon>
        <taxon>Strongyloidea</taxon>
        <taxon>Metastrongylidae</taxon>
        <taxon>Dictyocaulus</taxon>
    </lineage>
</organism>
<name>A0A0D8X9B9_DICVI</name>
<keyword evidence="1" id="KW-0812">Transmembrane</keyword>
<dbReference type="EMBL" id="KN717312">
    <property type="protein sequence ID" value="KJH40357.1"/>
    <property type="molecule type" value="Genomic_DNA"/>
</dbReference>
<dbReference type="AlphaFoldDB" id="A0A0D8X9B9"/>
<keyword evidence="3" id="KW-1185">Reference proteome</keyword>
<feature type="transmembrane region" description="Helical" evidence="1">
    <location>
        <begin position="364"/>
        <end position="390"/>
    </location>
</feature>